<reference evidence="3" key="2">
    <citation type="submission" date="2023-04" db="EMBL/GenBank/DDBJ databases">
        <authorList>
            <person name="Beletskiy A.V."/>
            <person name="Mardanov A.V."/>
            <person name="Ravin N.V."/>
        </authorList>
    </citation>
    <scope>NUCLEOTIDE SEQUENCE</scope>
    <source>
        <strain evidence="3">GKL-01</strain>
    </source>
</reference>
<dbReference type="PANTHER" id="PTHR37826:SF3">
    <property type="entry name" value="J DOMAIN-CONTAINING PROTEIN"/>
    <property type="match status" value="1"/>
</dbReference>
<gene>
    <name evidence="3" type="ORF">QJT80_05350</name>
</gene>
<feature type="region of interest" description="Disordered" evidence="1">
    <location>
        <begin position="375"/>
        <end position="431"/>
    </location>
</feature>
<dbReference type="Proteomes" id="UP001300672">
    <property type="component" value="Chromosome"/>
</dbReference>
<feature type="compositionally biased region" description="Low complexity" evidence="1">
    <location>
        <begin position="375"/>
        <end position="384"/>
    </location>
</feature>
<keyword evidence="3" id="KW-0378">Hydrolase</keyword>
<keyword evidence="3" id="KW-0547">Nucleotide-binding</keyword>
<reference evidence="3" key="1">
    <citation type="journal article" date="2023" name="Int. J. Mol. Sci.">
        <title>Metagenomics Revealed a New Genus 'Candidatus Thiocaldithrix dubininis' gen. nov., sp. nov. and a New Species 'Candidatus Thiothrix putei' sp. nov. in the Family Thiotrichaceae, Some Members of Which Have Traits of Both Na+- and H+-Motive Energetics.</title>
        <authorList>
            <person name="Ravin N.V."/>
            <person name="Muntyan M.S."/>
            <person name="Smolyakov D.D."/>
            <person name="Rudenko T.S."/>
            <person name="Beletsky A.V."/>
            <person name="Mardanov A.V."/>
            <person name="Grabovich M.Y."/>
        </authorList>
    </citation>
    <scope>NUCLEOTIDE SEQUENCE</scope>
    <source>
        <strain evidence="3">GKL-01</strain>
    </source>
</reference>
<dbReference type="PANTHER" id="PTHR37826">
    <property type="entry name" value="FLOTILLIN BAND_7_5 DOMAIN PROTEIN"/>
    <property type="match status" value="1"/>
</dbReference>
<dbReference type="GO" id="GO:0004386">
    <property type="term" value="F:helicase activity"/>
    <property type="evidence" value="ECO:0007669"/>
    <property type="project" value="UniProtKB-KW"/>
</dbReference>
<evidence type="ECO:0000256" key="2">
    <source>
        <dbReference type="SAM" id="Phobius"/>
    </source>
</evidence>
<protein>
    <submittedName>
        <fullName evidence="3">Primosomal protein N' (Replication factor Y) -superfamily II helicase</fullName>
    </submittedName>
</protein>
<evidence type="ECO:0000313" key="3">
    <source>
        <dbReference type="EMBL" id="WGZ91906.1"/>
    </source>
</evidence>
<keyword evidence="2" id="KW-0812">Transmembrane</keyword>
<feature type="transmembrane region" description="Helical" evidence="2">
    <location>
        <begin position="346"/>
        <end position="364"/>
    </location>
</feature>
<accession>A0AA95KGQ3</accession>
<keyword evidence="2" id="KW-0472">Membrane</keyword>
<feature type="compositionally biased region" description="Polar residues" evidence="1">
    <location>
        <begin position="385"/>
        <end position="402"/>
    </location>
</feature>
<keyword evidence="2" id="KW-1133">Transmembrane helix</keyword>
<sequence length="431" mass="49293">MAETTTKQQHFPCEQCGADLEYKPGTETLVCSYCGHTNLIKPKAVTIQEYSFTQALRAMQQAKLRPLDNEQVIKCPNCAAIFELSTNRNAGHCPFCGTPVVTGTEEIRLFQPKSLLPFVINEKQAHSSFDRWISGLWFAPSALKNKAKRDERLLGIYVPYWTYDSHTDSYYRGERGTIYYEQEMVTVMVDGRPQQQTRQVAKIRWTPVSGRIRLFFDDVLVGATNTLPRAILDRLEPWDLNNLVPYDESYISGFQSEIYQVDLDEGFEQARGIMDNRIYNAVLQDIGGDQQRVHDIQTEHSGTTFKHLLLPVWSAAFKFNDKTYRFVINGRNGKTQGERPYSVVKIAFAILFGLAVVAGGLYTADRAGLLDQSSTSTTPYPYSYQRSTNPYTQPSYRTQPYQYDSPYRTPQKPYTTPKNSTRRTNPNNRSY</sequence>
<keyword evidence="3" id="KW-0067">ATP-binding</keyword>
<dbReference type="AlphaFoldDB" id="A0AA95KGQ3"/>
<evidence type="ECO:0000256" key="1">
    <source>
        <dbReference type="SAM" id="MobiDB-lite"/>
    </source>
</evidence>
<organism evidence="3">
    <name type="scientific">Candidatus Thiocaldithrix dubininis</name>
    <dbReference type="NCBI Taxonomy" id="3080823"/>
    <lineage>
        <taxon>Bacteria</taxon>
        <taxon>Pseudomonadati</taxon>
        <taxon>Pseudomonadota</taxon>
        <taxon>Gammaproteobacteria</taxon>
        <taxon>Thiotrichales</taxon>
        <taxon>Thiotrichaceae</taxon>
        <taxon>Candidatus Thiocaldithrix</taxon>
    </lineage>
</organism>
<proteinExistence type="predicted"/>
<dbReference type="KEGG" id="tdu:QJT80_05350"/>
<feature type="compositionally biased region" description="Low complexity" evidence="1">
    <location>
        <begin position="415"/>
        <end position="431"/>
    </location>
</feature>
<dbReference type="EMBL" id="CP124755">
    <property type="protein sequence ID" value="WGZ91906.1"/>
    <property type="molecule type" value="Genomic_DNA"/>
</dbReference>
<dbReference type="Gene3D" id="2.20.28.30">
    <property type="entry name" value="RNA polymerase ii, chain L"/>
    <property type="match status" value="2"/>
</dbReference>
<keyword evidence="3" id="KW-0347">Helicase</keyword>
<name>A0AA95KGQ3_9GAMM</name>